<evidence type="ECO:0008006" key="4">
    <source>
        <dbReference type="Google" id="ProtNLM"/>
    </source>
</evidence>
<feature type="chain" id="PRO_5024274137" description="DUF4794 domain-containing protein" evidence="1">
    <location>
        <begin position="17"/>
        <end position="308"/>
    </location>
</feature>
<evidence type="ECO:0000256" key="1">
    <source>
        <dbReference type="SAM" id="SignalP"/>
    </source>
</evidence>
<dbReference type="AlphaFoldDB" id="A0A5N4ANT7"/>
<protein>
    <recommendedName>
        <fullName evidence="4">DUF4794 domain-containing protein</fullName>
    </recommendedName>
</protein>
<evidence type="ECO:0000313" key="2">
    <source>
        <dbReference type="EMBL" id="KAB0798989.1"/>
    </source>
</evidence>
<evidence type="ECO:0000313" key="3">
    <source>
        <dbReference type="Proteomes" id="UP000327044"/>
    </source>
</evidence>
<proteinExistence type="predicted"/>
<comment type="caution">
    <text evidence="2">The sequence shown here is derived from an EMBL/GenBank/DDBJ whole genome shotgun (WGS) entry which is preliminary data.</text>
</comment>
<feature type="signal peptide" evidence="1">
    <location>
        <begin position="1"/>
        <end position="16"/>
    </location>
</feature>
<keyword evidence="1" id="KW-0732">Signal</keyword>
<keyword evidence="3" id="KW-1185">Reference proteome</keyword>
<reference evidence="2 3" key="1">
    <citation type="journal article" date="2018" name="Elife">
        <title>Firefly genomes illuminate parallel origins of bioluminescence in beetles.</title>
        <authorList>
            <person name="Fallon T.R."/>
            <person name="Lower S.E."/>
            <person name="Chang C.H."/>
            <person name="Bessho-Uehara M."/>
            <person name="Martin G.J."/>
            <person name="Bewick A.J."/>
            <person name="Behringer M."/>
            <person name="Debat H.J."/>
            <person name="Wong I."/>
            <person name="Day J.C."/>
            <person name="Suvorov A."/>
            <person name="Silva C.J."/>
            <person name="Stanger-Hall K.F."/>
            <person name="Hall D.W."/>
            <person name="Schmitz R.J."/>
            <person name="Nelson D.R."/>
            <person name="Lewis S.M."/>
            <person name="Shigenobu S."/>
            <person name="Bybee S.M."/>
            <person name="Larracuente A.M."/>
            <person name="Oba Y."/>
            <person name="Weng J.K."/>
        </authorList>
    </citation>
    <scope>NUCLEOTIDE SEQUENCE [LARGE SCALE GENOMIC DNA]</scope>
    <source>
        <strain evidence="2">1611_PpyrPB1</strain>
        <tissue evidence="2">Whole body</tissue>
    </source>
</reference>
<organism evidence="2 3">
    <name type="scientific">Photinus pyralis</name>
    <name type="common">Common eastern firefly</name>
    <name type="synonym">Lampyris pyralis</name>
    <dbReference type="NCBI Taxonomy" id="7054"/>
    <lineage>
        <taxon>Eukaryota</taxon>
        <taxon>Metazoa</taxon>
        <taxon>Ecdysozoa</taxon>
        <taxon>Arthropoda</taxon>
        <taxon>Hexapoda</taxon>
        <taxon>Insecta</taxon>
        <taxon>Pterygota</taxon>
        <taxon>Neoptera</taxon>
        <taxon>Endopterygota</taxon>
        <taxon>Coleoptera</taxon>
        <taxon>Polyphaga</taxon>
        <taxon>Elateriformia</taxon>
        <taxon>Elateroidea</taxon>
        <taxon>Lampyridae</taxon>
        <taxon>Lampyrinae</taxon>
        <taxon>Photinus</taxon>
    </lineage>
</organism>
<gene>
    <name evidence="2" type="ORF">PPYR_06869</name>
</gene>
<dbReference type="OrthoDB" id="6778682at2759"/>
<name>A0A5N4ANT7_PHOPY</name>
<dbReference type="EMBL" id="VVIM01000005">
    <property type="protein sequence ID" value="KAB0798989.1"/>
    <property type="molecule type" value="Genomic_DNA"/>
</dbReference>
<dbReference type="InParanoid" id="A0A5N4ANT7"/>
<dbReference type="Proteomes" id="UP000327044">
    <property type="component" value="Unassembled WGS sequence"/>
</dbReference>
<sequence>MKSYLVLVSFIVTILAEDKPDAVAQERSDSDKQEYETYYKFSPQRSAQQIPEQLLNFHQQAANYVPQVNFIPQQQKYAAAPVPAHIMYGFAPQVQQQLEYASQPGAATFAQSAHKPQPAAAARQLPAPQINFSPASEVSSFRFSSPLVTYSNQGVLQQLTGKLAAGGDASPVGQESQTVAPKKIAKTSQPVAYAQSPQFAHAQESASQEYNYANLPQQQIAYVTVPQRVAYAPQQPQAKAAYAAAPKQYYAIAAPQQAAYPSHAYSPSDLQQFAYVLAVPQGGRSAAQPIYVTQQQGKYQGQGENYQK</sequence>
<accession>A0A5N4ANT7</accession>